<dbReference type="GO" id="GO:0008773">
    <property type="term" value="F:[protein-PII] uridylyltransferase activity"/>
    <property type="evidence" value="ECO:0007669"/>
    <property type="project" value="InterPro"/>
</dbReference>
<feature type="non-terminal residue" evidence="7">
    <location>
        <position position="171"/>
    </location>
</feature>
<dbReference type="PANTHER" id="PTHR47320:SF1">
    <property type="entry name" value="BIFUNCTIONAL URIDYLYLTRANSFERASE_URIDYLYL-REMOVING ENZYME"/>
    <property type="match status" value="1"/>
</dbReference>
<organism evidence="7">
    <name type="scientific">mine drainage metagenome</name>
    <dbReference type="NCBI Taxonomy" id="410659"/>
    <lineage>
        <taxon>unclassified sequences</taxon>
        <taxon>metagenomes</taxon>
        <taxon>ecological metagenomes</taxon>
    </lineage>
</organism>
<evidence type="ECO:0000256" key="4">
    <source>
        <dbReference type="ARBA" id="ARBA00022842"/>
    </source>
</evidence>
<evidence type="ECO:0000256" key="2">
    <source>
        <dbReference type="ARBA" id="ARBA00022695"/>
    </source>
</evidence>
<keyword evidence="5" id="KW-0511">Multifunctional enzyme</keyword>
<keyword evidence="3" id="KW-0378">Hydrolase</keyword>
<keyword evidence="4" id="KW-0460">Magnesium</keyword>
<keyword evidence="1 7" id="KW-0808">Transferase</keyword>
<dbReference type="CDD" id="cd00077">
    <property type="entry name" value="HDc"/>
    <property type="match status" value="1"/>
</dbReference>
<dbReference type="Pfam" id="PF01966">
    <property type="entry name" value="HD"/>
    <property type="match status" value="1"/>
</dbReference>
<dbReference type="InterPro" id="IPR006674">
    <property type="entry name" value="HD_domain"/>
</dbReference>
<name>T0ZKG0_9ZZZZ</name>
<sequence length="171" mass="18805">MVLRVAALSQAIGVPIGVDALQYFAKKIEPCDAKWEASTTRAFISLLSSGHSLIGVMERLDHYGLLERIIPEWTKVRGLPQRNAYHTFTVDRHLVETVVAAGDLRRQVKRPDLLVIAAFLHDIGKGYGGDHSVVGAEIAERVSLRIGLTGYEGEVVVRLVRNHLLLADTAT</sequence>
<gene>
    <name evidence="7" type="ORF">B1A_13911</name>
</gene>
<protein>
    <submittedName>
        <fullName evidence="7">PII uridylyl-transferase</fullName>
    </submittedName>
</protein>
<feature type="domain" description="HD" evidence="6">
    <location>
        <begin position="90"/>
        <end position="171"/>
    </location>
</feature>
<proteinExistence type="predicted"/>
<evidence type="ECO:0000256" key="5">
    <source>
        <dbReference type="ARBA" id="ARBA00023268"/>
    </source>
</evidence>
<dbReference type="Gene3D" id="1.10.3090.10">
    <property type="entry name" value="cca-adding enzyme, domain 2"/>
    <property type="match status" value="1"/>
</dbReference>
<keyword evidence="2" id="KW-0548">Nucleotidyltransferase</keyword>
<dbReference type="SUPFAM" id="SSF109604">
    <property type="entry name" value="HD-domain/PDEase-like"/>
    <property type="match status" value="1"/>
</dbReference>
<dbReference type="EMBL" id="AUZX01010206">
    <property type="protein sequence ID" value="EQD48821.1"/>
    <property type="molecule type" value="Genomic_DNA"/>
</dbReference>
<dbReference type="SMART" id="SM00471">
    <property type="entry name" value="HDc"/>
    <property type="match status" value="1"/>
</dbReference>
<dbReference type="GO" id="GO:0016787">
    <property type="term" value="F:hydrolase activity"/>
    <property type="evidence" value="ECO:0007669"/>
    <property type="project" value="UniProtKB-KW"/>
</dbReference>
<evidence type="ECO:0000256" key="1">
    <source>
        <dbReference type="ARBA" id="ARBA00022679"/>
    </source>
</evidence>
<accession>T0ZKG0</accession>
<reference evidence="7" key="2">
    <citation type="journal article" date="2014" name="ISME J.">
        <title>Microbial stratification in low pH oxic and suboxic macroscopic growths along an acid mine drainage.</title>
        <authorList>
            <person name="Mendez-Garcia C."/>
            <person name="Mesa V."/>
            <person name="Sprenger R.R."/>
            <person name="Richter M."/>
            <person name="Diez M.S."/>
            <person name="Solano J."/>
            <person name="Bargiela R."/>
            <person name="Golyshina O.V."/>
            <person name="Manteca A."/>
            <person name="Ramos J.L."/>
            <person name="Gallego J.R."/>
            <person name="Llorente I."/>
            <person name="Martins Dos Santos V.A."/>
            <person name="Jensen O.N."/>
            <person name="Pelaez A.I."/>
            <person name="Sanchez J."/>
            <person name="Ferrer M."/>
        </authorList>
    </citation>
    <scope>NUCLEOTIDE SEQUENCE</scope>
</reference>
<dbReference type="PROSITE" id="PS51831">
    <property type="entry name" value="HD"/>
    <property type="match status" value="1"/>
</dbReference>
<evidence type="ECO:0000259" key="6">
    <source>
        <dbReference type="PROSITE" id="PS51831"/>
    </source>
</evidence>
<dbReference type="AlphaFoldDB" id="T0ZKG0"/>
<dbReference type="InterPro" id="IPR010043">
    <property type="entry name" value="UTase/UR"/>
</dbReference>
<evidence type="ECO:0000313" key="7">
    <source>
        <dbReference type="EMBL" id="EQD48821.1"/>
    </source>
</evidence>
<reference evidence="7" key="1">
    <citation type="submission" date="2013-08" db="EMBL/GenBank/DDBJ databases">
        <authorList>
            <person name="Mendez C."/>
            <person name="Richter M."/>
            <person name="Ferrer M."/>
            <person name="Sanchez J."/>
        </authorList>
    </citation>
    <scope>NUCLEOTIDE SEQUENCE</scope>
</reference>
<dbReference type="PANTHER" id="PTHR47320">
    <property type="entry name" value="BIFUNCTIONAL URIDYLYLTRANSFERASE/URIDYLYL-REMOVING ENZYME"/>
    <property type="match status" value="1"/>
</dbReference>
<dbReference type="InterPro" id="IPR003607">
    <property type="entry name" value="HD/PDEase_dom"/>
</dbReference>
<comment type="caution">
    <text evidence="7">The sequence shown here is derived from an EMBL/GenBank/DDBJ whole genome shotgun (WGS) entry which is preliminary data.</text>
</comment>
<evidence type="ECO:0000256" key="3">
    <source>
        <dbReference type="ARBA" id="ARBA00022801"/>
    </source>
</evidence>